<organism evidence="2 3">
    <name type="scientific">Lactobacillus bombicola</name>
    <dbReference type="NCBI Taxonomy" id="1505723"/>
    <lineage>
        <taxon>Bacteria</taxon>
        <taxon>Bacillati</taxon>
        <taxon>Bacillota</taxon>
        <taxon>Bacilli</taxon>
        <taxon>Lactobacillales</taxon>
        <taxon>Lactobacillaceae</taxon>
        <taxon>Lactobacillus</taxon>
    </lineage>
</organism>
<dbReference type="AlphaFoldDB" id="A0A1I1RGZ9"/>
<evidence type="ECO:0000313" key="3">
    <source>
        <dbReference type="Proteomes" id="UP000199599"/>
    </source>
</evidence>
<dbReference type="Proteomes" id="UP000199599">
    <property type="component" value="Unassembled WGS sequence"/>
</dbReference>
<keyword evidence="1" id="KW-1133">Transmembrane helix</keyword>
<keyword evidence="1" id="KW-0812">Transmembrane</keyword>
<sequence>MKKNGIIESLMDIHNHISKWKRLNMDKLEKKNTFLKFDSRLWFCVFMVLQDLNFNYGGNESVSVMGPLFVFDVFAEIWTGFCYQCAIIKEINANNINDSMKRWILINTSIRMSLIIVSIMLSICTYTKMKFNLWSVLIFSIIASLIGDGLQVCFLIKKNCWEN</sequence>
<reference evidence="3" key="1">
    <citation type="submission" date="2016-10" db="EMBL/GenBank/DDBJ databases">
        <authorList>
            <person name="Varghese N."/>
            <person name="Submissions S."/>
        </authorList>
    </citation>
    <scope>NUCLEOTIDE SEQUENCE [LARGE SCALE GENOMIC DNA]</scope>
    <source>
        <strain evidence="3">R-53102</strain>
    </source>
</reference>
<dbReference type="EMBL" id="FOMN01000001">
    <property type="protein sequence ID" value="SFD31478.1"/>
    <property type="molecule type" value="Genomic_DNA"/>
</dbReference>
<feature type="transmembrane region" description="Helical" evidence="1">
    <location>
        <begin position="110"/>
        <end position="128"/>
    </location>
</feature>
<keyword evidence="1" id="KW-0472">Membrane</keyword>
<evidence type="ECO:0000256" key="1">
    <source>
        <dbReference type="SAM" id="Phobius"/>
    </source>
</evidence>
<gene>
    <name evidence="2" type="ORF">SAMN04487792_0294</name>
</gene>
<name>A0A1I1RGZ9_9LACO</name>
<protein>
    <submittedName>
        <fullName evidence="2">Uncharacterized protein</fullName>
    </submittedName>
</protein>
<feature type="transmembrane region" description="Helical" evidence="1">
    <location>
        <begin position="134"/>
        <end position="156"/>
    </location>
</feature>
<accession>A0A1I1RGZ9</accession>
<evidence type="ECO:0000313" key="2">
    <source>
        <dbReference type="EMBL" id="SFD31478.1"/>
    </source>
</evidence>
<proteinExistence type="predicted"/>
<dbReference type="RefSeq" id="WP_090092159.1">
    <property type="nucleotide sequence ID" value="NZ_CBCRVU010000001.1"/>
</dbReference>